<proteinExistence type="inferred from homology"/>
<comment type="pathway">
    <text evidence="1">Lipid metabolism.</text>
</comment>
<dbReference type="GO" id="GO:0044550">
    <property type="term" value="P:secondary metabolite biosynthetic process"/>
    <property type="evidence" value="ECO:0007669"/>
    <property type="project" value="TreeGrafter"/>
</dbReference>
<gene>
    <name evidence="13" type="primary">fabH_1</name>
    <name evidence="13" type="ORF">Lspi_0054</name>
</gene>
<feature type="domain" description="Beta-ketoacyl-[acyl-carrier-protein] synthase III N-terminal" evidence="12">
    <location>
        <begin position="106"/>
        <end position="187"/>
    </location>
</feature>
<evidence type="ECO:0000256" key="6">
    <source>
        <dbReference type="ARBA" id="ARBA00022832"/>
    </source>
</evidence>
<dbReference type="GO" id="GO:0004315">
    <property type="term" value="F:3-oxoacyl-[acyl-carrier-protein] synthase activity"/>
    <property type="evidence" value="ECO:0007669"/>
    <property type="project" value="UniProtKB-EC"/>
</dbReference>
<dbReference type="OrthoDB" id="4336181at2"/>
<evidence type="ECO:0000256" key="4">
    <source>
        <dbReference type="ARBA" id="ARBA00022516"/>
    </source>
</evidence>
<dbReference type="NCBIfam" id="NF006829">
    <property type="entry name" value="PRK09352.1"/>
    <property type="match status" value="1"/>
</dbReference>
<keyword evidence="5 13" id="KW-0808">Transferase</keyword>
<keyword evidence="4" id="KW-0444">Lipid biosynthesis</keyword>
<keyword evidence="9" id="KW-0511">Multifunctional enzyme</keyword>
<dbReference type="RefSeq" id="WP_058481996.1">
    <property type="nucleotide sequence ID" value="NZ_CAAAII010000002.1"/>
</dbReference>
<dbReference type="InterPro" id="IPR013747">
    <property type="entry name" value="ACP_syn_III_C"/>
</dbReference>
<reference evidence="13 14" key="1">
    <citation type="submission" date="2015-11" db="EMBL/GenBank/DDBJ databases">
        <title>Genomic analysis of 38 Legionella species identifies large and diverse effector repertoires.</title>
        <authorList>
            <person name="Burstein D."/>
            <person name="Amaro F."/>
            <person name="Zusman T."/>
            <person name="Lifshitz Z."/>
            <person name="Cohen O."/>
            <person name="Gilbert J.A."/>
            <person name="Pupko T."/>
            <person name="Shuman H.A."/>
            <person name="Segal G."/>
        </authorList>
    </citation>
    <scope>NUCLEOTIDE SEQUENCE [LARGE SCALE GENOMIC DNA]</scope>
    <source>
        <strain evidence="13 14">Mt.St.Helens-9</strain>
    </source>
</reference>
<keyword evidence="3" id="KW-0963">Cytoplasm</keyword>
<dbReference type="InterPro" id="IPR013751">
    <property type="entry name" value="ACP_syn_III_N"/>
</dbReference>
<dbReference type="NCBIfam" id="TIGR00747">
    <property type="entry name" value="fabH"/>
    <property type="match status" value="1"/>
</dbReference>
<keyword evidence="7" id="KW-0443">Lipid metabolism</keyword>
<evidence type="ECO:0000256" key="5">
    <source>
        <dbReference type="ARBA" id="ARBA00022679"/>
    </source>
</evidence>
<dbReference type="AlphaFoldDB" id="A0A0W0ZBP1"/>
<dbReference type="SUPFAM" id="SSF53901">
    <property type="entry name" value="Thiolase-like"/>
    <property type="match status" value="1"/>
</dbReference>
<comment type="similarity">
    <text evidence="2">Belongs to the thiolase-like superfamily. FabH family.</text>
</comment>
<dbReference type="Pfam" id="PF08545">
    <property type="entry name" value="ACP_syn_III"/>
    <property type="match status" value="1"/>
</dbReference>
<evidence type="ECO:0000256" key="2">
    <source>
        <dbReference type="ARBA" id="ARBA00008642"/>
    </source>
</evidence>
<dbReference type="PANTHER" id="PTHR34069">
    <property type="entry name" value="3-OXOACYL-[ACYL-CARRIER-PROTEIN] SYNTHASE 3"/>
    <property type="match status" value="1"/>
</dbReference>
<organism evidence="13 14">
    <name type="scientific">Legionella spiritensis</name>
    <dbReference type="NCBI Taxonomy" id="452"/>
    <lineage>
        <taxon>Bacteria</taxon>
        <taxon>Pseudomonadati</taxon>
        <taxon>Pseudomonadota</taxon>
        <taxon>Gammaproteobacteria</taxon>
        <taxon>Legionellales</taxon>
        <taxon>Legionellaceae</taxon>
        <taxon>Legionella</taxon>
    </lineage>
</organism>
<evidence type="ECO:0000256" key="10">
    <source>
        <dbReference type="ARBA" id="ARBA00023315"/>
    </source>
</evidence>
<dbReference type="Pfam" id="PF08541">
    <property type="entry name" value="ACP_syn_III_C"/>
    <property type="match status" value="1"/>
</dbReference>
<sequence>MSIKISGIGSFLPAGTLNNADFEEVLDTTDEWITQMTGIKERHISGEEDDYLDCCYQAACAAINQADVHAQNIDLIIIGTSTPYQLMPSTAVMLQQKLAIERCISFDIQAACSGFIYALANAFYLMQANPRIHCALVLGCDAFFNLTDPLDRTTRILFGDGFGAFLLTRNDHHKEKGIFYCDIGADGYGKNALEIPWGVAKGFSALTTQKPYIVMNGRQVFKNAIDQFVTNIQNALKETHLTIDDLQQIITHQANIRIINAVASALDIPVEKFHVTLDRHGNTSAASIPLAFDDLLHQGKINRGELILLTAFGAGYTWGTIIFEF</sequence>
<dbReference type="PANTHER" id="PTHR34069:SF2">
    <property type="entry name" value="BETA-KETOACYL-[ACYL-CARRIER-PROTEIN] SYNTHASE III"/>
    <property type="match status" value="1"/>
</dbReference>
<evidence type="ECO:0000256" key="9">
    <source>
        <dbReference type="ARBA" id="ARBA00023268"/>
    </source>
</evidence>
<keyword evidence="10 13" id="KW-0012">Acyltransferase</keyword>
<dbReference type="EMBL" id="LNYX01000001">
    <property type="protein sequence ID" value="KTD66291.1"/>
    <property type="molecule type" value="Genomic_DNA"/>
</dbReference>
<evidence type="ECO:0000313" key="13">
    <source>
        <dbReference type="EMBL" id="KTD66291.1"/>
    </source>
</evidence>
<dbReference type="GO" id="GO:0006633">
    <property type="term" value="P:fatty acid biosynthetic process"/>
    <property type="evidence" value="ECO:0007669"/>
    <property type="project" value="UniProtKB-KW"/>
</dbReference>
<keyword evidence="8" id="KW-0275">Fatty acid biosynthesis</keyword>
<evidence type="ECO:0000256" key="3">
    <source>
        <dbReference type="ARBA" id="ARBA00022490"/>
    </source>
</evidence>
<keyword evidence="6" id="KW-0276">Fatty acid metabolism</keyword>
<evidence type="ECO:0000256" key="1">
    <source>
        <dbReference type="ARBA" id="ARBA00005189"/>
    </source>
</evidence>
<dbReference type="PATRIC" id="fig|452.5.peg.60"/>
<evidence type="ECO:0000313" key="14">
    <source>
        <dbReference type="Proteomes" id="UP000054877"/>
    </source>
</evidence>
<evidence type="ECO:0000259" key="11">
    <source>
        <dbReference type="Pfam" id="PF08541"/>
    </source>
</evidence>
<evidence type="ECO:0000256" key="7">
    <source>
        <dbReference type="ARBA" id="ARBA00023098"/>
    </source>
</evidence>
<accession>A0A0W0ZBP1</accession>
<dbReference type="CDD" id="cd00830">
    <property type="entry name" value="KAS_III"/>
    <property type="match status" value="1"/>
</dbReference>
<evidence type="ECO:0000256" key="8">
    <source>
        <dbReference type="ARBA" id="ARBA00023160"/>
    </source>
</evidence>
<evidence type="ECO:0000259" key="12">
    <source>
        <dbReference type="Pfam" id="PF08545"/>
    </source>
</evidence>
<dbReference type="InterPro" id="IPR016039">
    <property type="entry name" value="Thiolase-like"/>
</dbReference>
<keyword evidence="14" id="KW-1185">Reference proteome</keyword>
<dbReference type="Proteomes" id="UP000054877">
    <property type="component" value="Unassembled WGS sequence"/>
</dbReference>
<dbReference type="Gene3D" id="3.40.47.10">
    <property type="match status" value="1"/>
</dbReference>
<name>A0A0W0ZBP1_LEGSP</name>
<protein>
    <submittedName>
        <fullName evidence="13">3-oxoacyl-ACP synthase</fullName>
        <ecNumber evidence="13">2.3.1.41</ecNumber>
    </submittedName>
</protein>
<dbReference type="STRING" id="452.Lspi_0054"/>
<feature type="domain" description="Beta-ketoacyl-[acyl-carrier-protein] synthase III C-terminal" evidence="11">
    <location>
        <begin position="236"/>
        <end position="324"/>
    </location>
</feature>
<comment type="caution">
    <text evidence="13">The sequence shown here is derived from an EMBL/GenBank/DDBJ whole genome shotgun (WGS) entry which is preliminary data.</text>
</comment>
<dbReference type="EC" id="2.3.1.41" evidence="13"/>
<dbReference type="InterPro" id="IPR004655">
    <property type="entry name" value="FabH"/>
</dbReference>